<feature type="domain" description="DUF4131" evidence="8">
    <location>
        <begin position="58"/>
        <end position="220"/>
    </location>
</feature>
<evidence type="ECO:0000259" key="8">
    <source>
        <dbReference type="Pfam" id="PF13567"/>
    </source>
</evidence>
<feature type="transmembrane region" description="Helical" evidence="6">
    <location>
        <begin position="494"/>
        <end position="514"/>
    </location>
</feature>
<feature type="transmembrane region" description="Helical" evidence="6">
    <location>
        <begin position="457"/>
        <end position="482"/>
    </location>
</feature>
<dbReference type="RefSeq" id="WP_119887634.1">
    <property type="nucleotide sequence ID" value="NZ_CP067169.1"/>
</dbReference>
<protein>
    <submittedName>
        <fullName evidence="9">ComEC/Rec2 family competence protein</fullName>
    </submittedName>
</protein>
<keyword evidence="2" id="KW-1003">Cell membrane</keyword>
<feature type="transmembrane region" description="Helical" evidence="6">
    <location>
        <begin position="520"/>
        <end position="536"/>
    </location>
</feature>
<keyword evidence="5 6" id="KW-0472">Membrane</keyword>
<evidence type="ECO:0000256" key="4">
    <source>
        <dbReference type="ARBA" id="ARBA00022989"/>
    </source>
</evidence>
<dbReference type="Pfam" id="PF13567">
    <property type="entry name" value="DUF4131"/>
    <property type="match status" value="1"/>
</dbReference>
<sequence>MDQTGAATAPLQDRARPALRPRPPAALRAGLFPWVPVCLAAGIGLWLADPFLPRAAHWAVIATLAAACLALARAAPRWGERGAIGWPLADGLHLAALAGCVLVTGFGLAAARGAITAAPVMEWRYYGPVEGRVVQIDRSGRDRLRLTLDRVVLRDTGPERTPRRVRLSLMAEDDLPPLGQRVMLTGHLGPPPPPASPGSFDFRLHAWFDGLGAVGYTRTPIMAVAAPEGGLWWMHRARMSISAAIRDRIGGQAGAVAAALMTGDRSGIAESTNEAMRASNLYHIISISGLHMGMLAGFVYAGARLVLVGVQGSGRGLGRPMHKWAAGIALAAAAAYLWLSGGGVATERAFIMVAVMLGAIMADRRAISLRTVALAATVILIYSPEAVASAGFQMSFGATIALILVFGPWSRMAPHLPWWVRPVAMLVVSSLVAAAATSPIAAAHFNRMAQYGLLANLLAVPVMGTLVMPAGVIGAILSLVGLEGPALWVMGMGTTWMLMVADFVAGLGGAVMAVPKPPGAVVPLMGFGAVLAILCWRGPGRGGRLTGAGLMAGLAMLAASGAIWAMTPRPLLLIAPEGEAVGLMTPAGRAISKPSGGAFIVSTWLQEDGDMADQAQAAERPAFSGDRRDRVADLPQGWQLWHLTGKGAADRALPACRARRIVVSTETVTTDGPPACLLLDPRRMRDTGALAIGFGADGPRLRATAPLRLGGRAPR</sequence>
<accession>A0A418ZQ82</accession>
<feature type="transmembrane region" description="Helical" evidence="6">
    <location>
        <begin position="390"/>
        <end position="410"/>
    </location>
</feature>
<feature type="transmembrane region" description="Helical" evidence="6">
    <location>
        <begin position="281"/>
        <end position="303"/>
    </location>
</feature>
<evidence type="ECO:0000259" key="7">
    <source>
        <dbReference type="Pfam" id="PF03772"/>
    </source>
</evidence>
<evidence type="ECO:0000256" key="5">
    <source>
        <dbReference type="ARBA" id="ARBA00023136"/>
    </source>
</evidence>
<dbReference type="InterPro" id="IPR052159">
    <property type="entry name" value="Competence_DNA_uptake"/>
</dbReference>
<dbReference type="Proteomes" id="UP000285530">
    <property type="component" value="Unassembled WGS sequence"/>
</dbReference>
<dbReference type="NCBIfam" id="TIGR00360">
    <property type="entry name" value="ComEC_N-term"/>
    <property type="match status" value="1"/>
</dbReference>
<feature type="domain" description="ComEC/Rec2-related protein" evidence="7">
    <location>
        <begin position="260"/>
        <end position="537"/>
    </location>
</feature>
<feature type="transmembrane region" description="Helical" evidence="6">
    <location>
        <begin position="323"/>
        <end position="346"/>
    </location>
</feature>
<keyword evidence="10" id="KW-1185">Reference proteome</keyword>
<gene>
    <name evidence="9" type="ORF">D3P06_16775</name>
</gene>
<evidence type="ECO:0000313" key="9">
    <source>
        <dbReference type="EMBL" id="RJK97354.1"/>
    </source>
</evidence>
<feature type="transmembrane region" description="Helical" evidence="6">
    <location>
        <begin position="94"/>
        <end position="115"/>
    </location>
</feature>
<dbReference type="InterPro" id="IPR004477">
    <property type="entry name" value="ComEC_N"/>
</dbReference>
<dbReference type="PANTHER" id="PTHR30619:SF1">
    <property type="entry name" value="RECOMBINATION PROTEIN 2"/>
    <property type="match status" value="1"/>
</dbReference>
<dbReference type="GO" id="GO:0005886">
    <property type="term" value="C:plasma membrane"/>
    <property type="evidence" value="ECO:0007669"/>
    <property type="project" value="UniProtKB-SubCell"/>
</dbReference>
<evidence type="ECO:0000256" key="6">
    <source>
        <dbReference type="SAM" id="Phobius"/>
    </source>
</evidence>
<evidence type="ECO:0000256" key="3">
    <source>
        <dbReference type="ARBA" id="ARBA00022692"/>
    </source>
</evidence>
<feature type="transmembrane region" description="Helical" evidence="6">
    <location>
        <begin position="31"/>
        <end position="48"/>
    </location>
</feature>
<keyword evidence="4 6" id="KW-1133">Transmembrane helix</keyword>
<feature type="transmembrane region" description="Helical" evidence="6">
    <location>
        <begin position="367"/>
        <end position="384"/>
    </location>
</feature>
<reference evidence="9 10" key="1">
    <citation type="submission" date="2018-09" db="EMBL/GenBank/DDBJ databases">
        <title>Paracoccus onubensis nov. sp. a moderate halophilic bacterium isolated from Gruta de las Maravillas (Aracena, Spain).</title>
        <authorList>
            <person name="Jurado V."/>
            <person name="Gutierrez-Patricio S."/>
            <person name="Gonzalez-Pimentel J.L."/>
            <person name="Laiz L."/>
            <person name="Saiz-Jimenez C."/>
        </authorList>
    </citation>
    <scope>NUCLEOTIDE SEQUENCE [LARGE SCALE GENOMIC DNA]</scope>
    <source>
        <strain evidence="9 10">DSM 19484</strain>
    </source>
</reference>
<feature type="transmembrane region" description="Helical" evidence="6">
    <location>
        <begin position="548"/>
        <end position="566"/>
    </location>
</feature>
<name>A0A418ZQ82_9RHOB</name>
<dbReference type="OrthoDB" id="9790149at2"/>
<organism evidence="9 10">
    <name type="scientific">Paracoccus aestuarii</name>
    <dbReference type="NCBI Taxonomy" id="453842"/>
    <lineage>
        <taxon>Bacteria</taxon>
        <taxon>Pseudomonadati</taxon>
        <taxon>Pseudomonadota</taxon>
        <taxon>Alphaproteobacteria</taxon>
        <taxon>Rhodobacterales</taxon>
        <taxon>Paracoccaceae</taxon>
        <taxon>Paracoccus</taxon>
    </lineage>
</organism>
<dbReference type="PANTHER" id="PTHR30619">
    <property type="entry name" value="DNA INTERNALIZATION/COMPETENCE PROTEIN COMEC/REC2"/>
    <property type="match status" value="1"/>
</dbReference>
<dbReference type="EMBL" id="QZEV01000136">
    <property type="protein sequence ID" value="RJK97354.1"/>
    <property type="molecule type" value="Genomic_DNA"/>
</dbReference>
<keyword evidence="3 6" id="KW-0812">Transmembrane</keyword>
<comment type="subcellular location">
    <subcellularLocation>
        <location evidence="1">Cell membrane</location>
        <topology evidence="1">Multi-pass membrane protein</topology>
    </subcellularLocation>
</comment>
<comment type="caution">
    <text evidence="9">The sequence shown here is derived from an EMBL/GenBank/DDBJ whole genome shotgun (WGS) entry which is preliminary data.</text>
</comment>
<feature type="transmembrane region" description="Helical" evidence="6">
    <location>
        <begin position="422"/>
        <end position="445"/>
    </location>
</feature>
<dbReference type="Pfam" id="PF03772">
    <property type="entry name" value="Competence"/>
    <property type="match status" value="1"/>
</dbReference>
<dbReference type="AlphaFoldDB" id="A0A418ZQ82"/>
<evidence type="ECO:0000256" key="2">
    <source>
        <dbReference type="ARBA" id="ARBA00022475"/>
    </source>
</evidence>
<proteinExistence type="predicted"/>
<feature type="transmembrane region" description="Helical" evidence="6">
    <location>
        <begin position="55"/>
        <end position="74"/>
    </location>
</feature>
<evidence type="ECO:0000313" key="10">
    <source>
        <dbReference type="Proteomes" id="UP000285530"/>
    </source>
</evidence>
<dbReference type="InterPro" id="IPR025405">
    <property type="entry name" value="DUF4131"/>
</dbReference>
<evidence type="ECO:0000256" key="1">
    <source>
        <dbReference type="ARBA" id="ARBA00004651"/>
    </source>
</evidence>